<evidence type="ECO:0000259" key="2">
    <source>
        <dbReference type="Pfam" id="PF10373"/>
    </source>
</evidence>
<evidence type="ECO:0000259" key="3">
    <source>
        <dbReference type="Pfam" id="PF10374"/>
    </source>
</evidence>
<evidence type="ECO:0000313" key="5">
    <source>
        <dbReference type="RefSeq" id="XP_013793276.1"/>
    </source>
</evidence>
<feature type="non-terminal residue" evidence="5">
    <location>
        <position position="253"/>
    </location>
</feature>
<feature type="domain" description="Telomerase activating protein Est1-like N-terminal" evidence="3">
    <location>
        <begin position="7"/>
        <end position="39"/>
    </location>
</feature>
<dbReference type="Proteomes" id="UP000694941">
    <property type="component" value="Unplaced"/>
</dbReference>
<dbReference type="PANTHER" id="PTHR15696">
    <property type="entry name" value="SMG-7 SUPPRESSOR WITH MORPHOLOGICAL EFFECT ON GENITALIA PROTEIN 7"/>
    <property type="match status" value="1"/>
</dbReference>
<dbReference type="Pfam" id="PF10373">
    <property type="entry name" value="EST1_DNA_bind"/>
    <property type="match status" value="1"/>
</dbReference>
<dbReference type="Gene3D" id="1.25.40.10">
    <property type="entry name" value="Tetratricopeptide repeat domain"/>
    <property type="match status" value="1"/>
</dbReference>
<dbReference type="GeneID" id="106477232"/>
<gene>
    <name evidence="5" type="primary">LOC106477232</name>
</gene>
<keyword evidence="1" id="KW-0866">Nonsense-mediated mRNA decay</keyword>
<sequence length="253" mass="29266">KWKKHEKDQEVEEPVQEWCHQACHHFLICLGDLARYTCDLGYEENADLAKRYYYQAFSVDPSMGMPHNQLGTLTGMTAGGCNAVYHYLRCLQSPKPFDGAEGNLQRVFEKNIQIFKELDHTESEVDGDLLTQRFLARFVKLCEDFLMCQEDNVQSLCQDLLQDFHHCMTTGQYINNENKETEQIDSSLLFKLTLMAVMCVHRLQTTGSPLMSAATAFLLTFFSHQCYYCVQRLQHCLFSSSSNVHHFKVFQDT</sequence>
<dbReference type="InterPro" id="IPR019458">
    <property type="entry name" value="Est1-like_N"/>
</dbReference>
<dbReference type="SUPFAM" id="SSF48452">
    <property type="entry name" value="TPR-like"/>
    <property type="match status" value="1"/>
</dbReference>
<evidence type="ECO:0000313" key="4">
    <source>
        <dbReference type="Proteomes" id="UP000694941"/>
    </source>
</evidence>
<protein>
    <submittedName>
        <fullName evidence="5">Protein SMG5-like</fullName>
    </submittedName>
</protein>
<dbReference type="InterPro" id="IPR045153">
    <property type="entry name" value="Est1/Ebs1-like"/>
</dbReference>
<dbReference type="InterPro" id="IPR018834">
    <property type="entry name" value="DNA/RNA-bd_Est1-type"/>
</dbReference>
<dbReference type="InterPro" id="IPR011990">
    <property type="entry name" value="TPR-like_helical_dom_sf"/>
</dbReference>
<keyword evidence="4" id="KW-1185">Reference proteome</keyword>
<feature type="domain" description="DNA/RNA-binding" evidence="2">
    <location>
        <begin position="49"/>
        <end position="233"/>
    </location>
</feature>
<dbReference type="PANTHER" id="PTHR15696:SF7">
    <property type="entry name" value="NONSENSE-MEDIATED MRNA DECAY FACTOR"/>
    <property type="match status" value="1"/>
</dbReference>
<evidence type="ECO:0000256" key="1">
    <source>
        <dbReference type="ARBA" id="ARBA00023161"/>
    </source>
</evidence>
<dbReference type="Pfam" id="PF10374">
    <property type="entry name" value="EST1"/>
    <property type="match status" value="1"/>
</dbReference>
<organism evidence="4 5">
    <name type="scientific">Limulus polyphemus</name>
    <name type="common">Atlantic horseshoe crab</name>
    <dbReference type="NCBI Taxonomy" id="6850"/>
    <lineage>
        <taxon>Eukaryota</taxon>
        <taxon>Metazoa</taxon>
        <taxon>Ecdysozoa</taxon>
        <taxon>Arthropoda</taxon>
        <taxon>Chelicerata</taxon>
        <taxon>Merostomata</taxon>
        <taxon>Xiphosura</taxon>
        <taxon>Limulidae</taxon>
        <taxon>Limulus</taxon>
    </lineage>
</organism>
<name>A0ABM1C2Z1_LIMPO</name>
<feature type="non-terminal residue" evidence="5">
    <location>
        <position position="1"/>
    </location>
</feature>
<accession>A0ABM1C2Z1</accession>
<reference evidence="5" key="1">
    <citation type="submission" date="2025-08" db="UniProtKB">
        <authorList>
            <consortium name="RefSeq"/>
        </authorList>
    </citation>
    <scope>IDENTIFICATION</scope>
    <source>
        <tissue evidence="5">Muscle</tissue>
    </source>
</reference>
<dbReference type="RefSeq" id="XP_013793276.1">
    <property type="nucleotide sequence ID" value="XM_013937822.1"/>
</dbReference>
<proteinExistence type="predicted"/>